<comment type="similarity">
    <text evidence="1">Belongs to the FAM13 family.</text>
</comment>
<dbReference type="RefSeq" id="XP_025288494.1">
    <property type="nucleotide sequence ID" value="XM_025432709.3"/>
</dbReference>
<feature type="region of interest" description="Disordered" evidence="4">
    <location>
        <begin position="489"/>
        <end position="523"/>
    </location>
</feature>
<sequence>MRKSSSPSLSNCNSVLANKIFGIPLDELQQGGHPDNEVPFIVRHVVDYIEEHGGLEQQGLFQVNGNAETVEWLRQRYDSGEEVDLVKEADVPSAISLLRFFLQELPEPVIPGSLHIHLMQLSQDYNNEDEFGRKLRFLLQQLPPVNYSLLKFLCRFLANVASHHEEIWSANSLAAVFGPDVFHIYTDVEDLKEQEIVSRIMAGLLENYYEFFENEEEDFSSNDLSSITEQVNELSEEEEEDEKLEQIEELPEEGAEKSSDMAEVVQLRMTENILEPNSVTASTSAHLSPISILPASADILERTIRAAVEQHLFDLQSSIDHDLKNLQQQSLVCNNEAESINCDGEGSNNQVDIADDIINASESNRDCSEPVASTNLDNEVMQQDFVFEDEENNQSIGILLEPCSDHGDSEDGCLEGKECVSFDSDTLSHLILDSSSKICDLNANTESEVPGGQSVGVQGEAACGTQIPHLDLKNVSDGDKWEEPFPAFKSWQEDSESGEAQLSPQAGRMNHHPLEEDCPPVLSHRSLDFGQSQRFLHDPETLDSSSKALSFTRIRRSSFSSKDEKREDRTPYQLVKKFQKKIRQFEEQFERERNSKPSYSDIAANPKVLKWMTELTKLRKQIKDAKHKSSDGEFVPQTRPRSNTLPKSFGSSLDHEDEENEDESRVIPKEKKPSKEATLELILKRLKEKRVERCLPEDIKKMTKDHLIEEKTSLQKSLLYYESQHGRPVTREERHIVKPLYERYRLVKQMLTRASITPVLGSPSTKRRGQMLQPIIEGETAHFFEEIKEEEEDGVTLSSELTDILKTAVQAQSSLENSESDVEENPEKLALDLRLSSTRAASMPELLEQLWKARAEKKKLRKTLREFEEAFYQQNGRNAQKEDRVPVLEEYREYKKIKAKLRLLEVLISKQDSSKSI</sequence>
<keyword evidence="2" id="KW-0343">GTPase activation</keyword>
<dbReference type="Ensembl" id="ENSCAFT00020012333.1">
    <property type="protein sequence ID" value="ENSCAFP00020010624.1"/>
    <property type="gene ID" value="ENSCAFG00020008222.1"/>
</dbReference>
<keyword evidence="7" id="KW-1185">Reference proteome</keyword>
<dbReference type="InterPro" id="IPR059029">
    <property type="entry name" value="FAM13A_dom"/>
</dbReference>
<dbReference type="PROSITE" id="PS50238">
    <property type="entry name" value="RHOGAP"/>
    <property type="match status" value="1"/>
</dbReference>
<dbReference type="CTD" id="51306"/>
<evidence type="ECO:0000256" key="3">
    <source>
        <dbReference type="ARBA" id="ARBA00074176"/>
    </source>
</evidence>
<organism evidence="6 7">
    <name type="scientific">Canis lupus dingo</name>
    <name type="common">dingo</name>
    <dbReference type="NCBI Taxonomy" id="286419"/>
    <lineage>
        <taxon>Eukaryota</taxon>
        <taxon>Metazoa</taxon>
        <taxon>Chordata</taxon>
        <taxon>Craniata</taxon>
        <taxon>Vertebrata</taxon>
        <taxon>Euteleostomi</taxon>
        <taxon>Mammalia</taxon>
        <taxon>Eutheria</taxon>
        <taxon>Laurasiatheria</taxon>
        <taxon>Carnivora</taxon>
        <taxon>Caniformia</taxon>
        <taxon>Canidae</taxon>
        <taxon>Canis</taxon>
    </lineage>
</organism>
<dbReference type="PANTHER" id="PTHR15904:SF16">
    <property type="entry name" value="PROTEIN FAM13B"/>
    <property type="match status" value="1"/>
</dbReference>
<gene>
    <name evidence="6" type="primary">FAM13B</name>
</gene>
<dbReference type="GO" id="GO:0005096">
    <property type="term" value="F:GTPase activator activity"/>
    <property type="evidence" value="ECO:0007669"/>
    <property type="project" value="UniProtKB-KW"/>
</dbReference>
<evidence type="ECO:0000313" key="6">
    <source>
        <dbReference type="Ensembl" id="ENSCAFP00020010624.1"/>
    </source>
</evidence>
<dbReference type="GO" id="GO:0007165">
    <property type="term" value="P:signal transduction"/>
    <property type="evidence" value="ECO:0007669"/>
    <property type="project" value="InterPro"/>
</dbReference>
<dbReference type="GeneID" id="112650062"/>
<dbReference type="InterPro" id="IPR008936">
    <property type="entry name" value="Rho_GTPase_activation_prot"/>
</dbReference>
<dbReference type="FunFam" id="1.10.555.10:FF:000020">
    <property type="entry name" value="protein FAM13B isoform X1"/>
    <property type="match status" value="1"/>
</dbReference>
<dbReference type="Proteomes" id="UP000694391">
    <property type="component" value="Unplaced"/>
</dbReference>
<dbReference type="AlphaFoldDB" id="A0A8C0K411"/>
<evidence type="ECO:0000313" key="7">
    <source>
        <dbReference type="Proteomes" id="UP000694391"/>
    </source>
</evidence>
<reference evidence="6" key="1">
    <citation type="submission" date="2025-08" db="UniProtKB">
        <authorList>
            <consortium name="Ensembl"/>
        </authorList>
    </citation>
    <scope>IDENTIFICATION</scope>
</reference>
<feature type="compositionally biased region" description="Basic and acidic residues" evidence="4">
    <location>
        <begin position="663"/>
        <end position="672"/>
    </location>
</feature>
<dbReference type="InterPro" id="IPR000198">
    <property type="entry name" value="RhoGAP_dom"/>
</dbReference>
<dbReference type="Pfam" id="PF00620">
    <property type="entry name" value="RhoGAP"/>
    <property type="match status" value="1"/>
</dbReference>
<reference evidence="6" key="2">
    <citation type="submission" date="2025-09" db="UniProtKB">
        <authorList>
            <consortium name="Ensembl"/>
        </authorList>
    </citation>
    <scope>IDENTIFICATION</scope>
</reference>
<feature type="region of interest" description="Disordered" evidence="4">
    <location>
        <begin position="622"/>
        <end position="672"/>
    </location>
</feature>
<feature type="region of interest" description="Disordered" evidence="4">
    <location>
        <begin position="220"/>
        <end position="259"/>
    </location>
</feature>
<evidence type="ECO:0000256" key="1">
    <source>
        <dbReference type="ARBA" id="ARBA00007549"/>
    </source>
</evidence>
<feature type="compositionally biased region" description="Basic and acidic residues" evidence="4">
    <location>
        <begin position="622"/>
        <end position="631"/>
    </location>
</feature>
<name>A0A8C0K411_CANLU</name>
<dbReference type="CDD" id="cd04393">
    <property type="entry name" value="RhoGAP_FAM13A1a"/>
    <property type="match status" value="1"/>
</dbReference>
<evidence type="ECO:0000256" key="4">
    <source>
        <dbReference type="SAM" id="MobiDB-lite"/>
    </source>
</evidence>
<feature type="compositionally biased region" description="Acidic residues" evidence="4">
    <location>
        <begin position="234"/>
        <end position="253"/>
    </location>
</feature>
<proteinExistence type="inferred from homology"/>
<dbReference type="Gene3D" id="1.10.555.10">
    <property type="entry name" value="Rho GTPase activation protein"/>
    <property type="match status" value="1"/>
</dbReference>
<feature type="domain" description="Rho-GAP" evidence="5">
    <location>
        <begin position="23"/>
        <end position="212"/>
    </location>
</feature>
<accession>A0A8C0K411</accession>
<protein>
    <recommendedName>
        <fullName evidence="3">Protein FAM13B</fullName>
    </recommendedName>
</protein>
<dbReference type="PANTHER" id="PTHR15904">
    <property type="entry name" value="FAM13"/>
    <property type="match status" value="1"/>
</dbReference>
<feature type="compositionally biased region" description="Polar residues" evidence="4">
    <location>
        <begin position="639"/>
        <end position="651"/>
    </location>
</feature>
<dbReference type="SMART" id="SM00324">
    <property type="entry name" value="RhoGAP"/>
    <property type="match status" value="1"/>
</dbReference>
<dbReference type="InterPro" id="IPR039102">
    <property type="entry name" value="FAM13"/>
</dbReference>
<dbReference type="SUPFAM" id="SSF48350">
    <property type="entry name" value="GTPase activation domain, GAP"/>
    <property type="match status" value="1"/>
</dbReference>
<evidence type="ECO:0000256" key="2">
    <source>
        <dbReference type="ARBA" id="ARBA00022468"/>
    </source>
</evidence>
<dbReference type="Pfam" id="PF26116">
    <property type="entry name" value="FAM13A"/>
    <property type="match status" value="1"/>
</dbReference>
<evidence type="ECO:0000259" key="5">
    <source>
        <dbReference type="PROSITE" id="PS50238"/>
    </source>
</evidence>
<dbReference type="GeneTree" id="ENSGT00950000183033"/>